<evidence type="ECO:0000313" key="15">
    <source>
        <dbReference type="EMBL" id="PRD69265.1"/>
    </source>
</evidence>
<protein>
    <recommendedName>
        <fullName evidence="4">Probable alginate O-acetylase AlgI</fullName>
    </recommendedName>
    <alternativeName>
        <fullName evidence="12">Alginate biosynthesis protein AlgI</fullName>
    </alternativeName>
</protein>
<proteinExistence type="inferred from homology"/>
<dbReference type="AlphaFoldDB" id="A0A2S9KFV3"/>
<comment type="caution">
    <text evidence="15">The sequence shown here is derived from an EMBL/GenBank/DDBJ whole genome shotgun (WGS) entry which is preliminary data.</text>
</comment>
<dbReference type="PANTHER" id="PTHR13285">
    <property type="entry name" value="ACYLTRANSFERASE"/>
    <property type="match status" value="1"/>
</dbReference>
<evidence type="ECO:0000256" key="8">
    <source>
        <dbReference type="ARBA" id="ARBA00022841"/>
    </source>
</evidence>
<dbReference type="PANTHER" id="PTHR13285:SF23">
    <property type="entry name" value="TEICHOIC ACID D-ALANYLTRANSFERASE"/>
    <property type="match status" value="1"/>
</dbReference>
<evidence type="ECO:0000256" key="12">
    <source>
        <dbReference type="ARBA" id="ARBA00031030"/>
    </source>
</evidence>
<dbReference type="PIRSF" id="PIRSF016636">
    <property type="entry name" value="AlgI_DltB"/>
    <property type="match status" value="1"/>
</dbReference>
<comment type="subcellular location">
    <subcellularLocation>
        <location evidence="1">Cell membrane</location>
        <topology evidence="1">Multi-pass membrane protein</topology>
    </subcellularLocation>
</comment>
<keyword evidence="11 13" id="KW-0012">Acyltransferase</keyword>
<keyword evidence="7 14" id="KW-0812">Transmembrane</keyword>
<evidence type="ECO:0000256" key="13">
    <source>
        <dbReference type="PIRNR" id="PIRNR016636"/>
    </source>
</evidence>
<evidence type="ECO:0000256" key="6">
    <source>
        <dbReference type="ARBA" id="ARBA00022679"/>
    </source>
</evidence>
<dbReference type="Proteomes" id="UP000238326">
    <property type="component" value="Unassembled WGS sequence"/>
</dbReference>
<feature type="transmembrane region" description="Helical" evidence="14">
    <location>
        <begin position="69"/>
        <end position="88"/>
    </location>
</feature>
<feature type="transmembrane region" description="Helical" evidence="14">
    <location>
        <begin position="212"/>
        <end position="234"/>
    </location>
</feature>
<dbReference type="RefSeq" id="WP_105729098.1">
    <property type="nucleotide sequence ID" value="NZ_PVLR01000016.1"/>
</dbReference>
<dbReference type="InterPro" id="IPR051085">
    <property type="entry name" value="MB_O-acyltransferase"/>
</dbReference>
<keyword evidence="16" id="KW-1185">Reference proteome</keyword>
<keyword evidence="9 14" id="KW-1133">Transmembrane helix</keyword>
<evidence type="ECO:0000256" key="14">
    <source>
        <dbReference type="SAM" id="Phobius"/>
    </source>
</evidence>
<evidence type="ECO:0000313" key="16">
    <source>
        <dbReference type="Proteomes" id="UP000238326"/>
    </source>
</evidence>
<evidence type="ECO:0000256" key="10">
    <source>
        <dbReference type="ARBA" id="ARBA00023136"/>
    </source>
</evidence>
<comment type="similarity">
    <text evidence="3 13">Belongs to the membrane-bound acyltransferase family.</text>
</comment>
<sequence>MSESLLSLLIGWCAFASAAAWLVPKTWLTYALLAAGVGFLAMADIFSLALLAFGACVVLVVTRSFKGRYLATIAGVLLLATGYLAFIVTAPRGFGSGIASGVVLPLGMAFSTLRLIHVLIEHYKGGLRDHTAVEFLAYLLLPGSLPVGPIHRLDDFIRDLRRHRRDPSLLSSGLERVLYGMVKIVFICNYLLQQKIHPLLEVTAPATLLTDYLGLILSWCNLYIAFSGFSDIAIGTAAMTGFRLRENFDWPFLASDITQFWRRWHISLAHWCRDYVYAPVLAISRRPVMGVLAAMVVLGLWHEFSLRYLLWGVYHGLGIAAHRAFVQHTAGVAFRNHLWWNIVATLMTLHFVLFSFPVTKAVASWLSSL</sequence>
<feature type="transmembrane region" description="Helical" evidence="14">
    <location>
        <begin position="338"/>
        <end position="359"/>
    </location>
</feature>
<evidence type="ECO:0000256" key="11">
    <source>
        <dbReference type="ARBA" id="ARBA00023315"/>
    </source>
</evidence>
<feature type="transmembrane region" description="Helical" evidence="14">
    <location>
        <begin position="30"/>
        <end position="62"/>
    </location>
</feature>
<dbReference type="OrthoDB" id="139172at2"/>
<comment type="pathway">
    <text evidence="2">Glycan biosynthesis; alginate biosynthesis.</text>
</comment>
<dbReference type="InterPro" id="IPR004299">
    <property type="entry name" value="MBOAT_fam"/>
</dbReference>
<gene>
    <name evidence="15" type="ORF">C6P61_06370</name>
</gene>
<dbReference type="EMBL" id="PVLR01000016">
    <property type="protein sequence ID" value="PRD69265.1"/>
    <property type="molecule type" value="Genomic_DNA"/>
</dbReference>
<feature type="transmembrane region" description="Helical" evidence="14">
    <location>
        <begin position="308"/>
        <end position="326"/>
    </location>
</feature>
<feature type="transmembrane region" description="Helical" evidence="14">
    <location>
        <begin position="94"/>
        <end position="116"/>
    </location>
</feature>
<evidence type="ECO:0000256" key="1">
    <source>
        <dbReference type="ARBA" id="ARBA00004651"/>
    </source>
</evidence>
<evidence type="ECO:0000256" key="5">
    <source>
        <dbReference type="ARBA" id="ARBA00022475"/>
    </source>
</evidence>
<accession>A0A2S9KFV3</accession>
<keyword evidence="6 13" id="KW-0808">Transferase</keyword>
<dbReference type="GO" id="GO:0016746">
    <property type="term" value="F:acyltransferase activity"/>
    <property type="evidence" value="ECO:0007669"/>
    <property type="project" value="UniProtKB-KW"/>
</dbReference>
<name>A0A2S9KFV3_9BURK</name>
<evidence type="ECO:0000256" key="3">
    <source>
        <dbReference type="ARBA" id="ARBA00010323"/>
    </source>
</evidence>
<reference evidence="15 16" key="1">
    <citation type="submission" date="2018-03" db="EMBL/GenBank/DDBJ databases">
        <title>Comparative genomics illustrates the genes involved in a hyperalkaliphilic mechanisms of Serpentinomonas isolated from highly-alkaline calcium-rich serpentinized springs.</title>
        <authorList>
            <person name="Suzuki S."/>
            <person name="Ishii S."/>
            <person name="Walworth N."/>
            <person name="Bird L."/>
            <person name="Kuenen J.G."/>
            <person name="Nealson K.H."/>
        </authorList>
    </citation>
    <scope>NUCLEOTIDE SEQUENCE [LARGE SCALE GENOMIC DNA]</scope>
    <source>
        <strain evidence="15 16">83</strain>
    </source>
</reference>
<dbReference type="InterPro" id="IPR024194">
    <property type="entry name" value="Ac/AlaTfrase_AlgI/DltB"/>
</dbReference>
<keyword evidence="8" id="KW-0016">Alginate biosynthesis</keyword>
<dbReference type="GO" id="GO:0005886">
    <property type="term" value="C:plasma membrane"/>
    <property type="evidence" value="ECO:0007669"/>
    <property type="project" value="UniProtKB-SubCell"/>
</dbReference>
<organism evidence="15 16">
    <name type="scientific">Malikia spinosa</name>
    <dbReference type="NCBI Taxonomy" id="86180"/>
    <lineage>
        <taxon>Bacteria</taxon>
        <taxon>Pseudomonadati</taxon>
        <taxon>Pseudomonadota</taxon>
        <taxon>Betaproteobacteria</taxon>
        <taxon>Burkholderiales</taxon>
        <taxon>Comamonadaceae</taxon>
        <taxon>Malikia</taxon>
    </lineage>
</organism>
<evidence type="ECO:0000256" key="9">
    <source>
        <dbReference type="ARBA" id="ARBA00022989"/>
    </source>
</evidence>
<keyword evidence="5 13" id="KW-1003">Cell membrane</keyword>
<evidence type="ECO:0000256" key="4">
    <source>
        <dbReference type="ARBA" id="ARBA00016084"/>
    </source>
</evidence>
<dbReference type="GO" id="GO:0042121">
    <property type="term" value="P:alginic acid biosynthetic process"/>
    <property type="evidence" value="ECO:0007669"/>
    <property type="project" value="UniProtKB-KW"/>
</dbReference>
<dbReference type="Pfam" id="PF03062">
    <property type="entry name" value="MBOAT"/>
    <property type="match status" value="1"/>
</dbReference>
<keyword evidence="10 13" id="KW-0472">Membrane</keyword>
<evidence type="ECO:0000256" key="7">
    <source>
        <dbReference type="ARBA" id="ARBA00022692"/>
    </source>
</evidence>
<evidence type="ECO:0000256" key="2">
    <source>
        <dbReference type="ARBA" id="ARBA00005182"/>
    </source>
</evidence>